<evidence type="ECO:0000313" key="3">
    <source>
        <dbReference type="Proteomes" id="UP001374535"/>
    </source>
</evidence>
<evidence type="ECO:0000256" key="1">
    <source>
        <dbReference type="SAM" id="SignalP"/>
    </source>
</evidence>
<dbReference type="AlphaFoldDB" id="A0AAQ3NIQ2"/>
<dbReference type="Proteomes" id="UP001374535">
    <property type="component" value="Chromosome 5"/>
</dbReference>
<gene>
    <name evidence="2" type="ORF">V8G54_015056</name>
</gene>
<evidence type="ECO:0000313" key="2">
    <source>
        <dbReference type="EMBL" id="WVZ10526.1"/>
    </source>
</evidence>
<feature type="signal peptide" evidence="1">
    <location>
        <begin position="1"/>
        <end position="21"/>
    </location>
</feature>
<keyword evidence="3" id="KW-1185">Reference proteome</keyword>
<name>A0AAQ3NIQ2_VIGMU</name>
<proteinExistence type="predicted"/>
<accession>A0AAQ3NIQ2</accession>
<organism evidence="2 3">
    <name type="scientific">Vigna mungo</name>
    <name type="common">Black gram</name>
    <name type="synonym">Phaseolus mungo</name>
    <dbReference type="NCBI Taxonomy" id="3915"/>
    <lineage>
        <taxon>Eukaryota</taxon>
        <taxon>Viridiplantae</taxon>
        <taxon>Streptophyta</taxon>
        <taxon>Embryophyta</taxon>
        <taxon>Tracheophyta</taxon>
        <taxon>Spermatophyta</taxon>
        <taxon>Magnoliopsida</taxon>
        <taxon>eudicotyledons</taxon>
        <taxon>Gunneridae</taxon>
        <taxon>Pentapetalae</taxon>
        <taxon>rosids</taxon>
        <taxon>fabids</taxon>
        <taxon>Fabales</taxon>
        <taxon>Fabaceae</taxon>
        <taxon>Papilionoideae</taxon>
        <taxon>50 kb inversion clade</taxon>
        <taxon>NPAAA clade</taxon>
        <taxon>indigoferoid/millettioid clade</taxon>
        <taxon>Phaseoleae</taxon>
        <taxon>Vigna</taxon>
    </lineage>
</organism>
<feature type="chain" id="PRO_5042889118" evidence="1">
    <location>
        <begin position="22"/>
        <end position="193"/>
    </location>
</feature>
<keyword evidence="1" id="KW-0732">Signal</keyword>
<reference evidence="2 3" key="1">
    <citation type="journal article" date="2023" name="Life. Sci Alliance">
        <title>Evolutionary insights into 3D genome organization and epigenetic landscape of Vigna mungo.</title>
        <authorList>
            <person name="Junaid A."/>
            <person name="Singh B."/>
            <person name="Bhatia S."/>
        </authorList>
    </citation>
    <scope>NUCLEOTIDE SEQUENCE [LARGE SCALE GENOMIC DNA]</scope>
    <source>
        <strain evidence="2">Urdbean</strain>
    </source>
</reference>
<protein>
    <submittedName>
        <fullName evidence="2">Uncharacterized protein</fullName>
    </submittedName>
</protein>
<dbReference type="EMBL" id="CP144696">
    <property type="protein sequence ID" value="WVZ10526.1"/>
    <property type="molecule type" value="Genomic_DNA"/>
</dbReference>
<sequence>MSLFLTLTLTLLSSIFGITISTNLPHSFSFPYDSPLLPNLLRQEELLHHPFPPSLPLPPPHIRRLRQLRRQVPPSLLRCRHRLHCCILLALAVAPVPRPRWRLRRPLRYNPLLRSPNLLLQPRHGPAGDLLHRALRSRSGLLRRRRNRRQRHCACQLRETLLRLRPVGAGLLQRLRPVRPLLAVRFGIPNRPE</sequence>